<gene>
    <name evidence="1" type="ORF">SAMN05421827_10812</name>
</gene>
<reference evidence="2" key="1">
    <citation type="submission" date="2016-10" db="EMBL/GenBank/DDBJ databases">
        <authorList>
            <person name="Varghese N."/>
            <person name="Submissions S."/>
        </authorList>
    </citation>
    <scope>NUCLEOTIDE SEQUENCE [LARGE SCALE GENOMIC DNA]</scope>
    <source>
        <strain evidence="2">DSM 17933</strain>
    </source>
</reference>
<accession>A0A1G7VAT5</accession>
<keyword evidence="2" id="KW-1185">Reference proteome</keyword>
<organism evidence="1 2">
    <name type="scientific">Pedobacter terrae</name>
    <dbReference type="NCBI Taxonomy" id="405671"/>
    <lineage>
        <taxon>Bacteria</taxon>
        <taxon>Pseudomonadati</taxon>
        <taxon>Bacteroidota</taxon>
        <taxon>Sphingobacteriia</taxon>
        <taxon>Sphingobacteriales</taxon>
        <taxon>Sphingobacteriaceae</taxon>
        <taxon>Pedobacter</taxon>
    </lineage>
</organism>
<evidence type="ECO:0000313" key="1">
    <source>
        <dbReference type="EMBL" id="SDG56824.1"/>
    </source>
</evidence>
<dbReference type="Gene3D" id="3.60.15.10">
    <property type="entry name" value="Ribonuclease Z/Hydroxyacylglutathione hydrolase-like"/>
    <property type="match status" value="1"/>
</dbReference>
<dbReference type="STRING" id="405671.SAMN05421827_10812"/>
<dbReference type="InterPro" id="IPR036866">
    <property type="entry name" value="RibonucZ/Hydroxyglut_hydro"/>
</dbReference>
<dbReference type="AlphaFoldDB" id="A0A1G7VAT5"/>
<dbReference type="PANTHER" id="PTHR11203">
    <property type="entry name" value="CLEAVAGE AND POLYADENYLATION SPECIFICITY FACTOR FAMILY MEMBER"/>
    <property type="match status" value="1"/>
</dbReference>
<proteinExistence type="predicted"/>
<dbReference type="InterPro" id="IPR050698">
    <property type="entry name" value="MBL"/>
</dbReference>
<sequence>MILADFITVTPTGLYCIYGDFYLDPQQPVKEAVVSHAHGDHAIGGSQNVYCTAATATFMKHRYRKFAAVDFFTKSYHESFKIKEVTITFYSAGHILGSAQVLMEYKGVKYLYTGDYKIEPDNTCEPFEFVEADVLITESTFANPETKHPSPVTEIEKLNETNANIMLGAYALGKSQRIIQLLNEHCPTKNVMVHHSIMPFVKIYEDYGVKVGNYKMYDRKVMKNNHEHQVYIVPPMVFHSYHKAINVVRAFASGWKNLQQQNGISLYISDHADWDAILKTIEQVHPKQVWTLHGDGKLLKDYFKDKLEVKILNG</sequence>
<dbReference type="PANTHER" id="PTHR11203:SF49">
    <property type="entry name" value="BLL1145 PROTEIN"/>
    <property type="match status" value="1"/>
</dbReference>
<dbReference type="RefSeq" id="WP_090499923.1">
    <property type="nucleotide sequence ID" value="NZ_FNCH01000008.1"/>
</dbReference>
<dbReference type="GO" id="GO:0004521">
    <property type="term" value="F:RNA endonuclease activity"/>
    <property type="evidence" value="ECO:0007669"/>
    <property type="project" value="TreeGrafter"/>
</dbReference>
<protein>
    <submittedName>
        <fullName evidence="1">Putative mRNA 3-end processing factor</fullName>
    </submittedName>
</protein>
<name>A0A1G7VAT5_9SPHI</name>
<evidence type="ECO:0000313" key="2">
    <source>
        <dbReference type="Proteomes" id="UP000199643"/>
    </source>
</evidence>
<dbReference type="EMBL" id="FNCH01000008">
    <property type="protein sequence ID" value="SDG56824.1"/>
    <property type="molecule type" value="Genomic_DNA"/>
</dbReference>
<dbReference type="Proteomes" id="UP000199643">
    <property type="component" value="Unassembled WGS sequence"/>
</dbReference>
<dbReference type="SUPFAM" id="SSF56281">
    <property type="entry name" value="Metallo-hydrolase/oxidoreductase"/>
    <property type="match status" value="1"/>
</dbReference>
<dbReference type="OrthoDB" id="9803916at2"/>